<proteinExistence type="predicted"/>
<comment type="caution">
    <text evidence="4">The sequence shown here is derived from an EMBL/GenBank/DDBJ whole genome shotgun (WGS) entry which is preliminary data.</text>
</comment>
<evidence type="ECO:0000313" key="5">
    <source>
        <dbReference type="Proteomes" id="UP000619295"/>
    </source>
</evidence>
<evidence type="ECO:0000259" key="2">
    <source>
        <dbReference type="Pfam" id="PF03428"/>
    </source>
</evidence>
<dbReference type="CDD" id="cd00090">
    <property type="entry name" value="HTH_ARSR"/>
    <property type="match status" value="1"/>
</dbReference>
<dbReference type="InterPro" id="IPR036388">
    <property type="entry name" value="WH-like_DNA-bd_sf"/>
</dbReference>
<dbReference type="Pfam" id="PF03428">
    <property type="entry name" value="RP-C"/>
    <property type="match status" value="1"/>
</dbReference>
<dbReference type="NCBIfam" id="NF040974">
    <property type="entry name" value="RepABC_RepC"/>
    <property type="match status" value="1"/>
</dbReference>
<feature type="domain" description="Plasmid replication protein C N-terminal" evidence="2">
    <location>
        <begin position="13"/>
        <end position="186"/>
    </location>
</feature>
<dbReference type="InterPro" id="IPR011991">
    <property type="entry name" value="ArsR-like_HTH"/>
</dbReference>
<dbReference type="InterPro" id="IPR047611">
    <property type="entry name" value="RepABC_RepC"/>
</dbReference>
<evidence type="ECO:0000259" key="3">
    <source>
        <dbReference type="Pfam" id="PF11800"/>
    </source>
</evidence>
<name>A0A927EEL9_9HYPH</name>
<dbReference type="SUPFAM" id="SSF46785">
    <property type="entry name" value="Winged helix' DNA-binding domain"/>
    <property type="match status" value="1"/>
</dbReference>
<dbReference type="RefSeq" id="WP_191126099.1">
    <property type="nucleotide sequence ID" value="NZ_JACXWY010000046.1"/>
</dbReference>
<gene>
    <name evidence="4" type="ORF">IED13_28145</name>
</gene>
<organism evidence="4 5">
    <name type="scientific">Bosea spartocytisi</name>
    <dbReference type="NCBI Taxonomy" id="2773451"/>
    <lineage>
        <taxon>Bacteria</taxon>
        <taxon>Pseudomonadati</taxon>
        <taxon>Pseudomonadota</taxon>
        <taxon>Alphaproteobacteria</taxon>
        <taxon>Hyphomicrobiales</taxon>
        <taxon>Boseaceae</taxon>
        <taxon>Bosea</taxon>
    </lineage>
</organism>
<reference evidence="4" key="1">
    <citation type="submission" date="2020-09" db="EMBL/GenBank/DDBJ databases">
        <title>Bosea spartocytisi sp. nov. a root nodule endophyte of Spartocytisus supranubius in the high mountain ecosystem fo the Teide National Park (Canary Islands, Spain).</title>
        <authorList>
            <person name="Pulido-Suarez L."/>
            <person name="Peix A."/>
            <person name="Igual J.M."/>
            <person name="Socas-Perez N."/>
            <person name="Velazquez E."/>
            <person name="Flores-Felix J.D."/>
            <person name="Leon-Barrios M."/>
        </authorList>
    </citation>
    <scope>NUCLEOTIDE SEQUENCE</scope>
    <source>
        <strain evidence="4">SSUT16</strain>
    </source>
</reference>
<keyword evidence="5" id="KW-1185">Reference proteome</keyword>
<feature type="domain" description="Plasmid replication protein C C-terminal" evidence="3">
    <location>
        <begin position="303"/>
        <end position="401"/>
    </location>
</feature>
<dbReference type="AlphaFoldDB" id="A0A927EEL9"/>
<evidence type="ECO:0000256" key="1">
    <source>
        <dbReference type="SAM" id="MobiDB-lite"/>
    </source>
</evidence>
<dbReference type="Proteomes" id="UP000619295">
    <property type="component" value="Unassembled WGS sequence"/>
</dbReference>
<sequence length="411" mass="44618">MEPYQSTTPFGRRSLTLAHVATQVAASSRPPERIVHKWQIFKTISTARTRLGVSQQSLSVLNALLSFHPETALSGDDDLIVFPSNYQLALRAHGMPASTLRRHLAALVDAGLIIRRDSPNGKRYARKGRGGEIELAFGFELSPLVVRAGEFESLASAIEADARALKLVRERITICRRDIAKMISTGIEEGVPTRRAGQGPADWHEVHKGFRAIVDAIPRTATCAELEPIAETLSQLADDILSLLKNHIKAENLSANESHSGRHIQNSNTDPLIELEPGLREGGGARAEPEHQTPRMPEGTYTLGFVMQACTEIAEYAKGGISNWRDFLATAAVVRPMLGISPSAWEEAQTVMGEVQAAIVVACILERSGAINSAGGYLRGLTTRAAAGEFSLGPILMAQINSKLRDQKRRA</sequence>
<feature type="compositionally biased region" description="Polar residues" evidence="1">
    <location>
        <begin position="256"/>
        <end position="270"/>
    </location>
</feature>
<feature type="region of interest" description="Disordered" evidence="1">
    <location>
        <begin position="256"/>
        <end position="297"/>
    </location>
</feature>
<dbReference type="InterPro" id="IPR005090">
    <property type="entry name" value="RepC_N"/>
</dbReference>
<dbReference type="Gene3D" id="1.10.10.10">
    <property type="entry name" value="Winged helix-like DNA-binding domain superfamily/Winged helix DNA-binding domain"/>
    <property type="match status" value="1"/>
</dbReference>
<dbReference type="InterPro" id="IPR021760">
    <property type="entry name" value="RepC_C"/>
</dbReference>
<dbReference type="NCBIfam" id="NF010396">
    <property type="entry name" value="PRK13824.1"/>
    <property type="match status" value="1"/>
</dbReference>
<dbReference type="Pfam" id="PF11800">
    <property type="entry name" value="RP-C_C"/>
    <property type="match status" value="1"/>
</dbReference>
<dbReference type="InterPro" id="IPR036390">
    <property type="entry name" value="WH_DNA-bd_sf"/>
</dbReference>
<protein>
    <submittedName>
        <fullName evidence="4">Replication initiation protein RepC</fullName>
    </submittedName>
</protein>
<dbReference type="EMBL" id="JACXWY010000046">
    <property type="protein sequence ID" value="MBD3849587.1"/>
    <property type="molecule type" value="Genomic_DNA"/>
</dbReference>
<dbReference type="GO" id="GO:0006355">
    <property type="term" value="P:regulation of DNA-templated transcription"/>
    <property type="evidence" value="ECO:0007669"/>
    <property type="project" value="UniProtKB-ARBA"/>
</dbReference>
<evidence type="ECO:0000313" key="4">
    <source>
        <dbReference type="EMBL" id="MBD3849587.1"/>
    </source>
</evidence>
<accession>A0A927EEL9</accession>